<evidence type="ECO:0000256" key="3">
    <source>
        <dbReference type="SAM" id="SignalP"/>
    </source>
</evidence>
<feature type="signal peptide" evidence="3">
    <location>
        <begin position="1"/>
        <end position="19"/>
    </location>
</feature>
<evidence type="ECO:0000256" key="1">
    <source>
        <dbReference type="SAM" id="MobiDB-lite"/>
    </source>
</evidence>
<keyword evidence="2" id="KW-0472">Membrane</keyword>
<accession>A0A5E4MKP8</accession>
<keyword evidence="2" id="KW-1133">Transmembrane helix</keyword>
<feature type="chain" id="PRO_5023041311" evidence="3">
    <location>
        <begin position="20"/>
        <end position="179"/>
    </location>
</feature>
<sequence>MFRRFAVLIAVVAVSASLAVNAPDTREPSVASSNTVAHKRSYQQQFEQKGPQQNGAAKAPSGGGKGLSSLLGVLSLPKKLVGAVTSVIGGLLKSLGEQNLLKAAKLAALVTVLGTVATVGAVAVAGLVSAVSAICGVVLYVKYLLGAGNNNGGGASDSHIDNVSDFVNGAFSKYEQYEG</sequence>
<reference evidence="4 5" key="1">
    <citation type="submission" date="2019-08" db="EMBL/GenBank/DDBJ databases">
        <authorList>
            <person name="Alioto T."/>
            <person name="Alioto T."/>
            <person name="Gomez Garrido J."/>
        </authorList>
    </citation>
    <scope>NUCLEOTIDE SEQUENCE [LARGE SCALE GENOMIC DNA]</scope>
</reference>
<dbReference type="EMBL" id="CABPRJ010000515">
    <property type="protein sequence ID" value="VVC30416.1"/>
    <property type="molecule type" value="Genomic_DNA"/>
</dbReference>
<keyword evidence="2" id="KW-0812">Transmembrane</keyword>
<keyword evidence="3" id="KW-0732">Signal</keyword>
<keyword evidence="5" id="KW-1185">Reference proteome</keyword>
<evidence type="ECO:0000313" key="5">
    <source>
        <dbReference type="Proteomes" id="UP000325440"/>
    </source>
</evidence>
<feature type="compositionally biased region" description="Polar residues" evidence="1">
    <location>
        <begin position="41"/>
        <end position="54"/>
    </location>
</feature>
<protein>
    <submittedName>
        <fullName evidence="4">Uncharacterized protein</fullName>
    </submittedName>
</protein>
<evidence type="ECO:0000256" key="2">
    <source>
        <dbReference type="SAM" id="Phobius"/>
    </source>
</evidence>
<feature type="region of interest" description="Disordered" evidence="1">
    <location>
        <begin position="41"/>
        <end position="62"/>
    </location>
</feature>
<name>A0A5E4MKP8_9HEMI</name>
<organism evidence="4 5">
    <name type="scientific">Cinara cedri</name>
    <dbReference type="NCBI Taxonomy" id="506608"/>
    <lineage>
        <taxon>Eukaryota</taxon>
        <taxon>Metazoa</taxon>
        <taxon>Ecdysozoa</taxon>
        <taxon>Arthropoda</taxon>
        <taxon>Hexapoda</taxon>
        <taxon>Insecta</taxon>
        <taxon>Pterygota</taxon>
        <taxon>Neoptera</taxon>
        <taxon>Paraneoptera</taxon>
        <taxon>Hemiptera</taxon>
        <taxon>Sternorrhyncha</taxon>
        <taxon>Aphidomorpha</taxon>
        <taxon>Aphidoidea</taxon>
        <taxon>Aphididae</taxon>
        <taxon>Lachninae</taxon>
        <taxon>Cinara</taxon>
    </lineage>
</organism>
<gene>
    <name evidence="4" type="ORF">CINCED_3A020189</name>
</gene>
<proteinExistence type="predicted"/>
<dbReference type="AlphaFoldDB" id="A0A5E4MKP8"/>
<evidence type="ECO:0000313" key="4">
    <source>
        <dbReference type="EMBL" id="VVC30416.1"/>
    </source>
</evidence>
<dbReference type="Proteomes" id="UP000325440">
    <property type="component" value="Unassembled WGS sequence"/>
</dbReference>
<feature type="transmembrane region" description="Helical" evidence="2">
    <location>
        <begin position="108"/>
        <end position="141"/>
    </location>
</feature>